<reference evidence="14 15" key="1">
    <citation type="submission" date="2018-09" db="EMBL/GenBank/DDBJ databases">
        <title>Paenibacillus SK2017-BO5.</title>
        <authorList>
            <person name="Piskunova J.V."/>
            <person name="Dubiley S.A."/>
            <person name="Severinov K.V."/>
        </authorList>
    </citation>
    <scope>NUCLEOTIDE SEQUENCE [LARGE SCALE GENOMIC DNA]</scope>
    <source>
        <strain evidence="14 15">BO5</strain>
    </source>
</reference>
<dbReference type="PANTHER" id="PTHR47371">
    <property type="entry name" value="LIPOTEICHOIC ACID SYNTHASE"/>
    <property type="match status" value="1"/>
</dbReference>
<name>A0A3A3G8G9_PANTH</name>
<keyword evidence="4 8" id="KW-1003">Cell membrane</keyword>
<feature type="binding site" evidence="11">
    <location>
        <position position="500"/>
    </location>
    <ligand>
        <name>Mn(2+)</name>
        <dbReference type="ChEBI" id="CHEBI:29035"/>
    </ligand>
</feature>
<evidence type="ECO:0000256" key="3">
    <source>
        <dbReference type="ARBA" id="ARBA00009983"/>
    </source>
</evidence>
<gene>
    <name evidence="14" type="ORF">DQX05_29300</name>
</gene>
<keyword evidence="6 12" id="KW-1133">Transmembrane helix</keyword>
<proteinExistence type="inferred from homology"/>
<feature type="binding site" evidence="10">
    <location>
        <position position="441"/>
    </location>
    <ligand>
        <name>substrate</name>
    </ligand>
</feature>
<feature type="transmembrane region" description="Helical" evidence="12">
    <location>
        <begin position="57"/>
        <end position="74"/>
    </location>
</feature>
<feature type="active site" evidence="9">
    <location>
        <position position="328"/>
    </location>
</feature>
<dbReference type="InterPro" id="IPR000917">
    <property type="entry name" value="Sulfatase_N"/>
</dbReference>
<keyword evidence="5 12" id="KW-0812">Transmembrane</keyword>
<evidence type="ECO:0000256" key="9">
    <source>
        <dbReference type="PIRSR" id="PIRSR005091-1"/>
    </source>
</evidence>
<feature type="transmembrane region" description="Helical" evidence="12">
    <location>
        <begin position="137"/>
        <end position="154"/>
    </location>
</feature>
<dbReference type="Gene3D" id="3.30.1120.170">
    <property type="match status" value="1"/>
</dbReference>
<feature type="binding site" evidence="11">
    <location>
        <position position="501"/>
    </location>
    <ligand>
        <name>Mn(2+)</name>
        <dbReference type="ChEBI" id="CHEBI:29035"/>
    </ligand>
</feature>
<dbReference type="InterPro" id="IPR050448">
    <property type="entry name" value="OpgB/LTA_synthase_biosynth"/>
</dbReference>
<evidence type="ECO:0000256" key="11">
    <source>
        <dbReference type="PIRSR" id="PIRSR005091-3"/>
    </source>
</evidence>
<evidence type="ECO:0000256" key="8">
    <source>
        <dbReference type="PIRNR" id="PIRNR005091"/>
    </source>
</evidence>
<keyword evidence="10" id="KW-0464">Manganese</keyword>
<evidence type="ECO:0000256" key="7">
    <source>
        <dbReference type="ARBA" id="ARBA00023136"/>
    </source>
</evidence>
<dbReference type="PANTHER" id="PTHR47371:SF3">
    <property type="entry name" value="PHOSPHOGLYCEROL TRANSFERASE I"/>
    <property type="match status" value="1"/>
</dbReference>
<evidence type="ECO:0000256" key="1">
    <source>
        <dbReference type="ARBA" id="ARBA00004651"/>
    </source>
</evidence>
<comment type="similarity">
    <text evidence="3 8">Belongs to the LTA synthase family.</text>
</comment>
<dbReference type="InterPro" id="IPR017850">
    <property type="entry name" value="Alkaline_phosphatase_core_sf"/>
</dbReference>
<dbReference type="EMBL" id="QYZD01000065">
    <property type="protein sequence ID" value="RJG15813.1"/>
    <property type="molecule type" value="Genomic_DNA"/>
</dbReference>
<evidence type="ECO:0000256" key="5">
    <source>
        <dbReference type="ARBA" id="ARBA00022692"/>
    </source>
</evidence>
<feature type="binding site" evidence="11">
    <location>
        <position position="328"/>
    </location>
    <ligand>
        <name>Mn(2+)</name>
        <dbReference type="ChEBI" id="CHEBI:29035"/>
    </ligand>
</feature>
<dbReference type="InterPro" id="IPR012160">
    <property type="entry name" value="LtaS-like"/>
</dbReference>
<dbReference type="GO" id="GO:0005886">
    <property type="term" value="C:plasma membrane"/>
    <property type="evidence" value="ECO:0007669"/>
    <property type="project" value="UniProtKB-SubCell"/>
</dbReference>
<feature type="binding site" evidence="11">
    <location>
        <position position="286"/>
    </location>
    <ligand>
        <name>Mn(2+)</name>
        <dbReference type="ChEBI" id="CHEBI:29035"/>
    </ligand>
</feature>
<dbReference type="Proteomes" id="UP000266177">
    <property type="component" value="Unassembled WGS sequence"/>
</dbReference>
<accession>A0A3A3G8G9</accession>
<evidence type="ECO:0000256" key="10">
    <source>
        <dbReference type="PIRSR" id="PIRSR005091-2"/>
    </source>
</evidence>
<keyword evidence="10" id="KW-0479">Metal-binding</keyword>
<dbReference type="SUPFAM" id="SSF53649">
    <property type="entry name" value="Alkaline phosphatase-like"/>
    <property type="match status" value="1"/>
</dbReference>
<dbReference type="AlphaFoldDB" id="A0A3A3G8G9"/>
<evidence type="ECO:0000256" key="4">
    <source>
        <dbReference type="ARBA" id="ARBA00022475"/>
    </source>
</evidence>
<feature type="transmembrane region" description="Helical" evidence="12">
    <location>
        <begin position="175"/>
        <end position="197"/>
    </location>
</feature>
<feature type="transmembrane region" description="Helical" evidence="12">
    <location>
        <begin position="21"/>
        <end position="41"/>
    </location>
</feature>
<organism evidence="14 15">
    <name type="scientific">Paenibacillus thiaminolyticus</name>
    <name type="common">Bacillus thiaminolyticus</name>
    <dbReference type="NCBI Taxonomy" id="49283"/>
    <lineage>
        <taxon>Bacteria</taxon>
        <taxon>Bacillati</taxon>
        <taxon>Bacillota</taxon>
        <taxon>Bacilli</taxon>
        <taxon>Bacillales</taxon>
        <taxon>Paenibacillaceae</taxon>
        <taxon>Paenibacillus</taxon>
    </lineage>
</organism>
<dbReference type="GO" id="GO:0046872">
    <property type="term" value="F:metal ion binding"/>
    <property type="evidence" value="ECO:0007669"/>
    <property type="project" value="UniProtKB-KW"/>
</dbReference>
<sequence>MSPIRQARPDSTGRKSSAAALFGWLSFVFFLAAMMGKLIYFNRSLAIPNMAMNRDDYLVALGSLLIAGSWTFWAKERWRPLLLLLLNFALTVLIFADLIYFRYFQDFITIPVLLQAAQVSSLGESIASLIHGKDVRLFLDWLILIPLTIGHARIRSREYRYQRSMFSGRKNPGRMLQRAAAGLLAIVVGTVLVAVPVKQATSTWAKGLFSSVWWSASVYNITGLLGFHGFDVYRYVKENMMGGASLSEAEIKDAEAWFAAHRTDRQGPASSFGRYAGSNVIIVQAEAFENFVIGAKVNGQEITPNLNALREESLYFTRFFHQTGQGRTSDADFGVNAGLHPLPSGSVFIRYPGQTYDTLPAMLRAEGYRTGAFHAYDAGFWNRYIMYQNMGYDFFMSKKDYVLDEPVGWTVGDKSFFRQSVERMSSDTQPFYSFLITLASHHPYKLPKSVQKLDVGTYKDTMFGDYLQSMHYVDEAVGEMIADLKQRGLWDKTIWVFYGDHDNSIGETEPLSRLLAHPVSKLDMLEMKNQVPLFIHLPDGAQAGTYDTVTGQLDVAPTVLHWLGINAADAYMMGHNLLLPDRRLVVLRNGSYTDGSIFYVSSADGLFEHGTCYDYAAREKTDVARCQPYEAEAKRRLTISDHVITHNLIKRFRQSSHSEP</sequence>
<comment type="subcellular location">
    <subcellularLocation>
        <location evidence="1">Cell membrane</location>
        <topology evidence="1">Multi-pass membrane protein</topology>
    </subcellularLocation>
</comment>
<evidence type="ECO:0000313" key="14">
    <source>
        <dbReference type="EMBL" id="RJG15813.1"/>
    </source>
</evidence>
<feature type="domain" description="Sulfatase N-terminal" evidence="13">
    <location>
        <begin position="278"/>
        <end position="565"/>
    </location>
</feature>
<dbReference type="Gene3D" id="3.40.720.10">
    <property type="entry name" value="Alkaline Phosphatase, subunit A"/>
    <property type="match status" value="1"/>
</dbReference>
<evidence type="ECO:0000259" key="13">
    <source>
        <dbReference type="Pfam" id="PF00884"/>
    </source>
</evidence>
<dbReference type="CDD" id="cd16015">
    <property type="entry name" value="LTA_synthase"/>
    <property type="match status" value="1"/>
</dbReference>
<evidence type="ECO:0000256" key="2">
    <source>
        <dbReference type="ARBA" id="ARBA00004936"/>
    </source>
</evidence>
<comment type="caution">
    <text evidence="14">The sequence shown here is derived from an EMBL/GenBank/DDBJ whole genome shotgun (WGS) entry which is preliminary data.</text>
</comment>
<dbReference type="PIRSF" id="PIRSF005091">
    <property type="entry name" value="Mmb_sulf_HI1246"/>
    <property type="match status" value="1"/>
</dbReference>
<dbReference type="RefSeq" id="WP_119796763.1">
    <property type="nucleotide sequence ID" value="NZ_QYZD01000065.1"/>
</dbReference>
<protein>
    <submittedName>
        <fullName evidence="14">LTA synthase family protein</fullName>
    </submittedName>
</protein>
<evidence type="ECO:0000256" key="12">
    <source>
        <dbReference type="SAM" id="Phobius"/>
    </source>
</evidence>
<feature type="transmembrane region" description="Helical" evidence="12">
    <location>
        <begin position="217"/>
        <end position="236"/>
    </location>
</feature>
<comment type="pathway">
    <text evidence="2">Cell wall biogenesis; lipoteichoic acid biosynthesis.</text>
</comment>
<evidence type="ECO:0000313" key="15">
    <source>
        <dbReference type="Proteomes" id="UP000266177"/>
    </source>
</evidence>
<evidence type="ECO:0000256" key="6">
    <source>
        <dbReference type="ARBA" id="ARBA00022989"/>
    </source>
</evidence>
<dbReference type="OrthoDB" id="5901192at2"/>
<keyword evidence="7 8" id="KW-0472">Membrane</keyword>
<dbReference type="Pfam" id="PF00884">
    <property type="entry name" value="Sulfatase"/>
    <property type="match status" value="1"/>
</dbReference>
<feature type="transmembrane region" description="Helical" evidence="12">
    <location>
        <begin position="81"/>
        <end position="103"/>
    </location>
</feature>